<dbReference type="Pfam" id="PF12796">
    <property type="entry name" value="Ank_2"/>
    <property type="match status" value="5"/>
</dbReference>
<feature type="repeat" description="ANK" evidence="3">
    <location>
        <begin position="93"/>
        <end position="125"/>
    </location>
</feature>
<dbReference type="PANTHER" id="PTHR24173:SF74">
    <property type="entry name" value="ANKYRIN REPEAT DOMAIN-CONTAINING PROTEIN 16"/>
    <property type="match status" value="1"/>
</dbReference>
<sequence>MTQLESVSTENMTTTLLPSDIYILIVGHLEPEACYSLIQAIHGLDEILPAKDFRRQATRCGNTTIHLAAQRGDLRLIKSLHSRGLDVNIKNLHGVTPLAAAARRGHRSLVEFLISIGATIDSQDKRQLTPLHNAAYHGADDIVRILLDAGADPFMKANYPGTTALHWACKSGHVSTVALLLTRLKNLDEIPATWESALEIAAKKGRTAVVKLLIDANFVISDRVIQQAGGSGQGKTVKLVLAHRKQFREGFLEQALLRAIREGYLSTVKVLIEHGQGIGYHKDAINRSLCQTGSIKILQALLLVGNNFDEVRQWSIVHNAAITGNIAMVEYLASLGWMTPEMGTRALFEATFCGHSAVVKFLLDHGFKLGLKKEESAIHTASDAGHLEVLKLFPGSVAPILFLYPAVCNRQISLVRELLSSKIDTSSTDYSDQKKLLNSLLKAVEIGETEMVQLLLDAGVSPEVYRYGNFDHSALYRAAKGGFIDIVKLLVQAGADISRENHMVRSRVVDGDHGYTALYIATTKRHQDVMKYLIESGASVSFQGAEGHSALHAAARSSCPSSITLLLEAGADVSAEAFCGGTPLHCAAQYGRLEAAKLLLRARADPSVRNREGLSPWDMAMKYGHEKIASVIKLADG</sequence>
<comment type="caution">
    <text evidence="4">The sequence shown here is derived from an EMBL/GenBank/DDBJ whole genome shotgun (WGS) entry which is preliminary data.</text>
</comment>
<dbReference type="EMBL" id="MNBE01000683">
    <property type="protein sequence ID" value="OKO97847.1"/>
    <property type="molecule type" value="Genomic_DNA"/>
</dbReference>
<evidence type="ECO:0000313" key="4">
    <source>
        <dbReference type="EMBL" id="OKO97847.1"/>
    </source>
</evidence>
<evidence type="ECO:0000256" key="2">
    <source>
        <dbReference type="ARBA" id="ARBA00023043"/>
    </source>
</evidence>
<dbReference type="PANTHER" id="PTHR24173">
    <property type="entry name" value="ANKYRIN REPEAT CONTAINING"/>
    <property type="match status" value="1"/>
</dbReference>
<evidence type="ECO:0000256" key="1">
    <source>
        <dbReference type="ARBA" id="ARBA00022737"/>
    </source>
</evidence>
<dbReference type="InterPro" id="IPR036770">
    <property type="entry name" value="Ankyrin_rpt-contain_sf"/>
</dbReference>
<dbReference type="STRING" id="1316194.A0A1Q5TC94"/>
<keyword evidence="5" id="KW-1185">Reference proteome</keyword>
<evidence type="ECO:0000256" key="3">
    <source>
        <dbReference type="PROSITE-ProRule" id="PRU00023"/>
    </source>
</evidence>
<feature type="repeat" description="ANK" evidence="3">
    <location>
        <begin position="513"/>
        <end position="545"/>
    </location>
</feature>
<evidence type="ECO:0000313" key="5">
    <source>
        <dbReference type="Proteomes" id="UP000186955"/>
    </source>
</evidence>
<dbReference type="SMART" id="SM00248">
    <property type="entry name" value="ANK"/>
    <property type="match status" value="14"/>
</dbReference>
<feature type="repeat" description="ANK" evidence="3">
    <location>
        <begin position="60"/>
        <end position="92"/>
    </location>
</feature>
<dbReference type="PROSITE" id="PS50088">
    <property type="entry name" value="ANK_REPEAT"/>
    <property type="match status" value="8"/>
</dbReference>
<dbReference type="PRINTS" id="PR01415">
    <property type="entry name" value="ANKYRIN"/>
</dbReference>
<keyword evidence="2 3" id="KW-0040">ANK repeat</keyword>
<feature type="repeat" description="ANK" evidence="3">
    <location>
        <begin position="579"/>
        <end position="611"/>
    </location>
</feature>
<feature type="repeat" description="ANK" evidence="3">
    <location>
        <begin position="546"/>
        <end position="578"/>
    </location>
</feature>
<feature type="repeat" description="ANK" evidence="3">
    <location>
        <begin position="126"/>
        <end position="158"/>
    </location>
</feature>
<feature type="repeat" description="ANK" evidence="3">
    <location>
        <begin position="160"/>
        <end position="192"/>
    </location>
</feature>
<name>A0A1Q5TC94_9EURO</name>
<dbReference type="Gene3D" id="1.25.40.20">
    <property type="entry name" value="Ankyrin repeat-containing domain"/>
    <property type="match status" value="4"/>
</dbReference>
<dbReference type="SUPFAM" id="SSF48403">
    <property type="entry name" value="Ankyrin repeat"/>
    <property type="match status" value="2"/>
</dbReference>
<organism evidence="4 5">
    <name type="scientific">Penicillium subrubescens</name>
    <dbReference type="NCBI Taxonomy" id="1316194"/>
    <lineage>
        <taxon>Eukaryota</taxon>
        <taxon>Fungi</taxon>
        <taxon>Dikarya</taxon>
        <taxon>Ascomycota</taxon>
        <taxon>Pezizomycotina</taxon>
        <taxon>Eurotiomycetes</taxon>
        <taxon>Eurotiomycetidae</taxon>
        <taxon>Eurotiales</taxon>
        <taxon>Aspergillaceae</taxon>
        <taxon>Penicillium</taxon>
    </lineage>
</organism>
<dbReference type="InterPro" id="IPR002110">
    <property type="entry name" value="Ankyrin_rpt"/>
</dbReference>
<feature type="repeat" description="ANK" evidence="3">
    <location>
        <begin position="470"/>
        <end position="502"/>
    </location>
</feature>
<keyword evidence="1" id="KW-0677">Repeat</keyword>
<dbReference type="PROSITE" id="PS50297">
    <property type="entry name" value="ANK_REP_REGION"/>
    <property type="match status" value="8"/>
</dbReference>
<gene>
    <name evidence="4" type="ORF">PENSUB_9773</name>
</gene>
<dbReference type="Proteomes" id="UP000186955">
    <property type="component" value="Unassembled WGS sequence"/>
</dbReference>
<dbReference type="Pfam" id="PF00023">
    <property type="entry name" value="Ank"/>
    <property type="match status" value="1"/>
</dbReference>
<accession>A0A1Q5TC94</accession>
<protein>
    <submittedName>
        <fullName evidence="4">Ankyrin-3</fullName>
    </submittedName>
</protein>
<reference evidence="4 5" key="1">
    <citation type="submission" date="2016-10" db="EMBL/GenBank/DDBJ databases">
        <title>Genome sequence of the ascomycete fungus Penicillium subrubescens.</title>
        <authorList>
            <person name="De Vries R.P."/>
            <person name="Peng M."/>
            <person name="Dilokpimol A."/>
            <person name="Hilden K."/>
            <person name="Makela M.R."/>
            <person name="Grigoriev I."/>
            <person name="Riley R."/>
            <person name="Granchi Z."/>
        </authorList>
    </citation>
    <scope>NUCLEOTIDE SEQUENCE [LARGE SCALE GENOMIC DNA]</scope>
    <source>
        <strain evidence="4 5">CBS 132785</strain>
    </source>
</reference>
<proteinExistence type="predicted"/>
<dbReference type="AlphaFoldDB" id="A0A1Q5TC94"/>